<dbReference type="Gene3D" id="3.40.710.10">
    <property type="entry name" value="DD-peptidase/beta-lactamase superfamily"/>
    <property type="match status" value="1"/>
</dbReference>
<proteinExistence type="predicted"/>
<dbReference type="OrthoDB" id="428260at2759"/>
<dbReference type="RefSeq" id="XP_016268997.1">
    <property type="nucleotide sequence ID" value="XM_016401944.1"/>
</dbReference>
<organism evidence="2 3">
    <name type="scientific">Exophiala oligosperma</name>
    <dbReference type="NCBI Taxonomy" id="215243"/>
    <lineage>
        <taxon>Eukaryota</taxon>
        <taxon>Fungi</taxon>
        <taxon>Dikarya</taxon>
        <taxon>Ascomycota</taxon>
        <taxon>Pezizomycotina</taxon>
        <taxon>Eurotiomycetes</taxon>
        <taxon>Chaetothyriomycetidae</taxon>
        <taxon>Chaetothyriales</taxon>
        <taxon>Herpotrichiellaceae</taxon>
        <taxon>Exophiala</taxon>
    </lineage>
</organism>
<keyword evidence="3" id="KW-1185">Reference proteome</keyword>
<dbReference type="SUPFAM" id="SSF56601">
    <property type="entry name" value="beta-lactamase/transpeptidase-like"/>
    <property type="match status" value="1"/>
</dbReference>
<gene>
    <name evidence="2" type="ORF">PV06_01346</name>
</gene>
<dbReference type="InterPro" id="IPR012338">
    <property type="entry name" value="Beta-lactam/transpept-like"/>
</dbReference>
<dbReference type="InterPro" id="IPR001466">
    <property type="entry name" value="Beta-lactam-related"/>
</dbReference>
<dbReference type="EMBL" id="KN847332">
    <property type="protein sequence ID" value="KIW48781.1"/>
    <property type="molecule type" value="Genomic_DNA"/>
</dbReference>
<dbReference type="InterPro" id="IPR050789">
    <property type="entry name" value="Diverse_Enzym_Activities"/>
</dbReference>
<dbReference type="Pfam" id="PF00144">
    <property type="entry name" value="Beta-lactamase"/>
    <property type="match status" value="1"/>
</dbReference>
<dbReference type="STRING" id="215243.A0A0D2B989"/>
<dbReference type="GeneID" id="27353420"/>
<name>A0A0D2B989_9EURO</name>
<feature type="domain" description="Beta-lactamase-related" evidence="1">
    <location>
        <begin position="31"/>
        <end position="302"/>
    </location>
</feature>
<sequence>MGRLIDPETRSRIQSTIDQKVQSGTVPPLLYLAFDHEGDVFFSHVSGTRGVESDEPMTRDTVFWVASWTKLVTTIACMQLVEKGALALDDAEQVASLAPELSKFKVIVEDDGTGNLRLEEQRKPITLRMLLSHTAGFGYAFDDVKLRRWSLPTGIDDFNADFSELLRHQLVNQPGEAFQYGVGLDWAGLIVQRVTDMTLDDYVQGHIVRPLGLEEITFLPTESMKSRLAYMHQRGPDGTSLRHTEHINRRPLLAQTAEDKERLFHMGGCGLFARPDQYFQIIASLLNNGFNERANLQLLKPETVALMFKDQIPDKPIHTDEPWQSAKPLLANPTPIFPPPPPTPKEGSELSRDDTMGWGLSFALTLRPGATGRATGTAWWEGLPNLYWFADRASGIGGIVAAQVLPYGDKHVVRLADEVEKMIYDALRPAKI</sequence>
<reference evidence="2 3" key="1">
    <citation type="submission" date="2015-01" db="EMBL/GenBank/DDBJ databases">
        <title>The Genome Sequence of Exophiala oligosperma CBS72588.</title>
        <authorList>
            <consortium name="The Broad Institute Genomics Platform"/>
            <person name="Cuomo C."/>
            <person name="de Hoog S."/>
            <person name="Gorbushina A."/>
            <person name="Stielow B."/>
            <person name="Teixiera M."/>
            <person name="Abouelleil A."/>
            <person name="Chapman S.B."/>
            <person name="Priest M."/>
            <person name="Young S.K."/>
            <person name="Wortman J."/>
            <person name="Nusbaum C."/>
            <person name="Birren B."/>
        </authorList>
    </citation>
    <scope>NUCLEOTIDE SEQUENCE [LARGE SCALE GENOMIC DNA]</scope>
    <source>
        <strain evidence="2 3">CBS 72588</strain>
    </source>
</reference>
<evidence type="ECO:0000259" key="1">
    <source>
        <dbReference type="Pfam" id="PF00144"/>
    </source>
</evidence>
<accession>A0A0D2B989</accession>
<dbReference type="Proteomes" id="UP000053342">
    <property type="component" value="Unassembled WGS sequence"/>
</dbReference>
<evidence type="ECO:0000313" key="2">
    <source>
        <dbReference type="EMBL" id="KIW48781.1"/>
    </source>
</evidence>
<dbReference type="AlphaFoldDB" id="A0A0D2B989"/>
<dbReference type="PANTHER" id="PTHR43283">
    <property type="entry name" value="BETA-LACTAMASE-RELATED"/>
    <property type="match status" value="1"/>
</dbReference>
<protein>
    <recommendedName>
        <fullName evidence="1">Beta-lactamase-related domain-containing protein</fullName>
    </recommendedName>
</protein>
<dbReference type="HOGENOM" id="CLU_020027_11_1_1"/>
<dbReference type="PANTHER" id="PTHR43283:SF3">
    <property type="entry name" value="BETA-LACTAMASE FAMILY PROTEIN (AFU_ORTHOLOGUE AFUA_5G07500)"/>
    <property type="match status" value="1"/>
</dbReference>
<dbReference type="VEuPathDB" id="FungiDB:PV06_01346"/>
<evidence type="ECO:0000313" key="3">
    <source>
        <dbReference type="Proteomes" id="UP000053342"/>
    </source>
</evidence>